<reference evidence="10 11" key="1">
    <citation type="submission" date="2020-04" db="EMBL/GenBank/DDBJ databases">
        <title>Paraburkholderia sp. G-4-1-8 isolated from soil.</title>
        <authorList>
            <person name="Dahal R.H."/>
        </authorList>
    </citation>
    <scope>NUCLEOTIDE SEQUENCE [LARGE SCALE GENOMIC DNA]</scope>
    <source>
        <strain evidence="10 11">G-4-1-8</strain>
    </source>
</reference>
<dbReference type="InterPro" id="IPR035906">
    <property type="entry name" value="MetI-like_sf"/>
</dbReference>
<evidence type="ECO:0000256" key="2">
    <source>
        <dbReference type="ARBA" id="ARBA00010072"/>
    </source>
</evidence>
<feature type="transmembrane region" description="Helical" evidence="8">
    <location>
        <begin position="190"/>
        <end position="209"/>
    </location>
</feature>
<dbReference type="GO" id="GO:0006865">
    <property type="term" value="P:amino acid transport"/>
    <property type="evidence" value="ECO:0007669"/>
    <property type="project" value="TreeGrafter"/>
</dbReference>
<dbReference type="Pfam" id="PF00528">
    <property type="entry name" value="BPD_transp_1"/>
    <property type="match status" value="1"/>
</dbReference>
<dbReference type="RefSeq" id="WP_169496335.1">
    <property type="nucleotide sequence ID" value="NZ_JABBFZ010000002.1"/>
</dbReference>
<feature type="transmembrane region" description="Helical" evidence="8">
    <location>
        <begin position="69"/>
        <end position="87"/>
    </location>
</feature>
<dbReference type="PROSITE" id="PS50928">
    <property type="entry name" value="ABC_TM1"/>
    <property type="match status" value="1"/>
</dbReference>
<dbReference type="AlphaFoldDB" id="A0A7X9ZVL5"/>
<proteinExistence type="inferred from homology"/>
<dbReference type="InterPro" id="IPR043429">
    <property type="entry name" value="ArtM/GltK/GlnP/TcyL/YhdX-like"/>
</dbReference>
<dbReference type="PANTHER" id="PTHR30614:SF35">
    <property type="entry name" value="ABC TRANSPORTER PERMEASE PROTEIN"/>
    <property type="match status" value="1"/>
</dbReference>
<evidence type="ECO:0000256" key="5">
    <source>
        <dbReference type="ARBA" id="ARBA00022692"/>
    </source>
</evidence>
<dbReference type="InterPro" id="IPR000515">
    <property type="entry name" value="MetI-like"/>
</dbReference>
<dbReference type="InterPro" id="IPR010065">
    <property type="entry name" value="AA_ABC_transptr_permease_3TM"/>
</dbReference>
<sequence>MTYAFDFSGFGLYADMLVRGAAVTLGLTAVSTLLGGLVGIAGASVAAAGPKWARWLVAGYVELIRNTPFLLQLFFVFFGLPSLGIHIDEVQAAILAMTVNLGAYAIEIVRAGIDSIPRGQLQAAQALGLHGRQIFRHVVLPQALANVFPALLGQVLIVMLGSAVVSQISVPDLTYAANFIQSRNFRSFESYLIITATYLLMSIVLRQLLNRFGRGLFAGRAARGQGSGNNNDSGSDRLPRNWRSRLLWRGARTLPTER</sequence>
<comment type="subcellular location">
    <subcellularLocation>
        <location evidence="1">Cell inner membrane</location>
        <topology evidence="1">Multi-pass membrane protein</topology>
    </subcellularLocation>
    <subcellularLocation>
        <location evidence="8">Cell membrane</location>
        <topology evidence="8">Multi-pass membrane protein</topology>
    </subcellularLocation>
</comment>
<comment type="caution">
    <text evidence="10">The sequence shown here is derived from an EMBL/GenBank/DDBJ whole genome shotgun (WGS) entry which is preliminary data.</text>
</comment>
<evidence type="ECO:0000256" key="8">
    <source>
        <dbReference type="RuleBase" id="RU363032"/>
    </source>
</evidence>
<feature type="domain" description="ABC transmembrane type-1" evidence="9">
    <location>
        <begin position="21"/>
        <end position="209"/>
    </location>
</feature>
<gene>
    <name evidence="10" type="ORF">HHL14_04240</name>
</gene>
<evidence type="ECO:0000259" key="9">
    <source>
        <dbReference type="PROSITE" id="PS50928"/>
    </source>
</evidence>
<dbReference type="SUPFAM" id="SSF161098">
    <property type="entry name" value="MetI-like"/>
    <property type="match status" value="1"/>
</dbReference>
<keyword evidence="3 8" id="KW-0813">Transport</keyword>
<name>A0A7X9ZVL5_9BURK</name>
<keyword evidence="5 8" id="KW-0812">Transmembrane</keyword>
<evidence type="ECO:0000256" key="4">
    <source>
        <dbReference type="ARBA" id="ARBA00022475"/>
    </source>
</evidence>
<keyword evidence="6 8" id="KW-1133">Transmembrane helix</keyword>
<accession>A0A7X9ZVL5</accession>
<keyword evidence="4" id="KW-1003">Cell membrane</keyword>
<dbReference type="GO" id="GO:0043190">
    <property type="term" value="C:ATP-binding cassette (ABC) transporter complex"/>
    <property type="evidence" value="ECO:0007669"/>
    <property type="project" value="InterPro"/>
</dbReference>
<organism evidence="10 11">
    <name type="scientific">Paraburkholderia antibiotica</name>
    <dbReference type="NCBI Taxonomy" id="2728839"/>
    <lineage>
        <taxon>Bacteria</taxon>
        <taxon>Pseudomonadati</taxon>
        <taxon>Pseudomonadota</taxon>
        <taxon>Betaproteobacteria</taxon>
        <taxon>Burkholderiales</taxon>
        <taxon>Burkholderiaceae</taxon>
        <taxon>Paraburkholderia</taxon>
    </lineage>
</organism>
<protein>
    <submittedName>
        <fullName evidence="10">Amino acid ABC transporter permease</fullName>
    </submittedName>
</protein>
<dbReference type="NCBIfam" id="TIGR01726">
    <property type="entry name" value="HEQRo_perm_3TM"/>
    <property type="match status" value="1"/>
</dbReference>
<dbReference type="PANTHER" id="PTHR30614">
    <property type="entry name" value="MEMBRANE COMPONENT OF AMINO ACID ABC TRANSPORTER"/>
    <property type="match status" value="1"/>
</dbReference>
<evidence type="ECO:0000313" key="11">
    <source>
        <dbReference type="Proteomes" id="UP000583127"/>
    </source>
</evidence>
<evidence type="ECO:0000256" key="7">
    <source>
        <dbReference type="ARBA" id="ARBA00023136"/>
    </source>
</evidence>
<dbReference type="Gene3D" id="1.10.3720.10">
    <property type="entry name" value="MetI-like"/>
    <property type="match status" value="1"/>
</dbReference>
<feature type="transmembrane region" description="Helical" evidence="8">
    <location>
        <begin position="20"/>
        <end position="48"/>
    </location>
</feature>
<comment type="similarity">
    <text evidence="2">Belongs to the binding-protein-dependent transport system permease family. HisMQ subfamily.</text>
</comment>
<dbReference type="GO" id="GO:0022857">
    <property type="term" value="F:transmembrane transporter activity"/>
    <property type="evidence" value="ECO:0007669"/>
    <property type="project" value="InterPro"/>
</dbReference>
<evidence type="ECO:0000256" key="6">
    <source>
        <dbReference type="ARBA" id="ARBA00022989"/>
    </source>
</evidence>
<keyword evidence="7 8" id="KW-0472">Membrane</keyword>
<evidence type="ECO:0000256" key="3">
    <source>
        <dbReference type="ARBA" id="ARBA00022448"/>
    </source>
</evidence>
<evidence type="ECO:0000256" key="1">
    <source>
        <dbReference type="ARBA" id="ARBA00004429"/>
    </source>
</evidence>
<dbReference type="CDD" id="cd06261">
    <property type="entry name" value="TM_PBP2"/>
    <property type="match status" value="1"/>
</dbReference>
<keyword evidence="11" id="KW-1185">Reference proteome</keyword>
<evidence type="ECO:0000313" key="10">
    <source>
        <dbReference type="EMBL" id="NML30037.1"/>
    </source>
</evidence>
<dbReference type="Proteomes" id="UP000583127">
    <property type="component" value="Unassembled WGS sequence"/>
</dbReference>
<dbReference type="EMBL" id="JABBFZ010000002">
    <property type="protein sequence ID" value="NML30037.1"/>
    <property type="molecule type" value="Genomic_DNA"/>
</dbReference>
<feature type="transmembrane region" description="Helical" evidence="8">
    <location>
        <begin position="143"/>
        <end position="170"/>
    </location>
</feature>